<evidence type="ECO:0000313" key="4">
    <source>
        <dbReference type="Proteomes" id="UP000004358"/>
    </source>
</evidence>
<dbReference type="SUPFAM" id="SSF54637">
    <property type="entry name" value="Thioesterase/thiol ester dehydrase-isomerase"/>
    <property type="match status" value="1"/>
</dbReference>
<dbReference type="EMBL" id="AANZ01000034">
    <property type="protein sequence ID" value="EAQ77420.1"/>
    <property type="molecule type" value="Genomic_DNA"/>
</dbReference>
<comment type="similarity">
    <text evidence="1">Belongs to the 4-hydroxybenzoyl-CoA thioesterase family.</text>
</comment>
<dbReference type="PANTHER" id="PTHR31793">
    <property type="entry name" value="4-HYDROXYBENZOYL-COA THIOESTERASE FAMILY MEMBER"/>
    <property type="match status" value="1"/>
</dbReference>
<dbReference type="Gene3D" id="3.10.129.10">
    <property type="entry name" value="Hotdog Thioesterase"/>
    <property type="match status" value="1"/>
</dbReference>
<name>A4A1H1_9BACT</name>
<accession>A4A1H1</accession>
<dbReference type="GO" id="GO:0047617">
    <property type="term" value="F:fatty acyl-CoA hydrolase activity"/>
    <property type="evidence" value="ECO:0007669"/>
    <property type="project" value="TreeGrafter"/>
</dbReference>
<keyword evidence="2" id="KW-0378">Hydrolase</keyword>
<dbReference type="PANTHER" id="PTHR31793:SF27">
    <property type="entry name" value="NOVEL THIOESTERASE SUPERFAMILY DOMAIN AND SAPOSIN A-TYPE DOMAIN CONTAINING PROTEIN (0610012H03RIK)"/>
    <property type="match status" value="1"/>
</dbReference>
<dbReference type="NCBIfam" id="TIGR00051">
    <property type="entry name" value="YbgC/FadM family acyl-CoA thioesterase"/>
    <property type="match status" value="1"/>
</dbReference>
<reference evidence="3 4" key="1">
    <citation type="submission" date="2006-02" db="EMBL/GenBank/DDBJ databases">
        <authorList>
            <person name="Amann R."/>
            <person name="Ferriera S."/>
            <person name="Johnson J."/>
            <person name="Kravitz S."/>
            <person name="Halpern A."/>
            <person name="Remington K."/>
            <person name="Beeson K."/>
            <person name="Tran B."/>
            <person name="Rogers Y.-H."/>
            <person name="Friedman R."/>
            <person name="Venter J.C."/>
        </authorList>
    </citation>
    <scope>NUCLEOTIDE SEQUENCE [LARGE SCALE GENOMIC DNA]</scope>
    <source>
        <strain evidence="3 4">DSM 3645</strain>
    </source>
</reference>
<comment type="caution">
    <text evidence="3">The sequence shown here is derived from an EMBL/GenBank/DDBJ whole genome shotgun (WGS) entry which is preliminary data.</text>
</comment>
<dbReference type="PIRSF" id="PIRSF003230">
    <property type="entry name" value="YbgC"/>
    <property type="match status" value="1"/>
</dbReference>
<organism evidence="3 4">
    <name type="scientific">Blastopirellula marina DSM 3645</name>
    <dbReference type="NCBI Taxonomy" id="314230"/>
    <lineage>
        <taxon>Bacteria</taxon>
        <taxon>Pseudomonadati</taxon>
        <taxon>Planctomycetota</taxon>
        <taxon>Planctomycetia</taxon>
        <taxon>Pirellulales</taxon>
        <taxon>Pirellulaceae</taxon>
        <taxon>Blastopirellula</taxon>
    </lineage>
</organism>
<dbReference type="InterPro" id="IPR006684">
    <property type="entry name" value="YbgC/YbaW"/>
</dbReference>
<proteinExistence type="inferred from homology"/>
<dbReference type="CDD" id="cd00586">
    <property type="entry name" value="4HBT"/>
    <property type="match status" value="1"/>
</dbReference>
<dbReference type="Pfam" id="PF13279">
    <property type="entry name" value="4HBT_2"/>
    <property type="match status" value="1"/>
</dbReference>
<dbReference type="eggNOG" id="COG0824">
    <property type="taxonomic scope" value="Bacteria"/>
</dbReference>
<dbReference type="InterPro" id="IPR029069">
    <property type="entry name" value="HotDog_dom_sf"/>
</dbReference>
<dbReference type="STRING" id="314230.DSM3645_04625"/>
<evidence type="ECO:0000256" key="1">
    <source>
        <dbReference type="ARBA" id="ARBA00005953"/>
    </source>
</evidence>
<evidence type="ECO:0000256" key="2">
    <source>
        <dbReference type="ARBA" id="ARBA00022801"/>
    </source>
</evidence>
<dbReference type="InterPro" id="IPR050563">
    <property type="entry name" value="4-hydroxybenzoyl-CoA_TE"/>
</dbReference>
<dbReference type="Proteomes" id="UP000004358">
    <property type="component" value="Unassembled WGS sequence"/>
</dbReference>
<dbReference type="HOGENOM" id="CLU_101141_3_3_0"/>
<sequence length="131" mass="15075">MVVITKFEMHIRVRYQETDAQARVHHANYITYFEVVRTEMLREAGFSYRDMEASGLFLVVAEAECKYRAPAVFDDLLCISIETVKAKGVRIENHYEVRRDDEVIATGRTLLACVDKSGKPRPIPKNLRLPS</sequence>
<protein>
    <submittedName>
        <fullName evidence="3">Uncharacterized protein</fullName>
    </submittedName>
</protein>
<dbReference type="AlphaFoldDB" id="A4A1H1"/>
<evidence type="ECO:0000313" key="3">
    <source>
        <dbReference type="EMBL" id="EAQ77420.1"/>
    </source>
</evidence>
<gene>
    <name evidence="3" type="ORF">DSM3645_04625</name>
</gene>